<gene>
    <name evidence="1" type="ORF">C7S18_15175</name>
</gene>
<dbReference type="AlphaFoldDB" id="A0A2P1PUB6"/>
<sequence length="362" mass="40056">MAAIDPWRVPWPDRFGAFWMRTWPDLGPWLAGLETRAIAASESLPAVKAPVFIGGLARSGSTILLEQLARLPGFASHRYADFPMLWTPYWWGRLLDRLPKSNAIPVERAHRDRILVTRESPEAFEEPLWEHFFPASGRATDVLDANCSNPGFEVCFRDHMAKLLLARGATRYLSKGNYNSLRIGYLAKLFPDARFLVPIRSPLAHVASLMRQDDLYQSAPSATLQQIAARGHHEFGPAKRALRARAGHALIAPARADSHYWLQQWLLVYRHVLTLKTTSALNKQIEFVPYEAMAAAPQAGFARIAAFLSLTPGSALDQAMVAAAAAFSGSERQAPANMFAPAHQALVDEADSLFSDCCNVAI</sequence>
<dbReference type="RefSeq" id="WP_106892367.1">
    <property type="nucleotide sequence ID" value="NZ_CP027860.1"/>
</dbReference>
<keyword evidence="2" id="KW-1185">Reference proteome</keyword>
<evidence type="ECO:0000313" key="2">
    <source>
        <dbReference type="Proteomes" id="UP000241074"/>
    </source>
</evidence>
<dbReference type="SUPFAM" id="SSF52540">
    <property type="entry name" value="P-loop containing nucleoside triphosphate hydrolases"/>
    <property type="match status" value="1"/>
</dbReference>
<reference evidence="1 2" key="2">
    <citation type="submission" date="2018-03" db="EMBL/GenBank/DDBJ databases">
        <authorList>
            <person name="Keele B.F."/>
        </authorList>
    </citation>
    <scope>NUCLEOTIDE SEQUENCE [LARGE SCALE GENOMIC DNA]</scope>
    <source>
        <strain evidence="1 2">D13</strain>
    </source>
</reference>
<dbReference type="InterPro" id="IPR027417">
    <property type="entry name" value="P-loop_NTPase"/>
</dbReference>
<dbReference type="OrthoDB" id="1441538at2"/>
<dbReference type="GO" id="GO:0016740">
    <property type="term" value="F:transferase activity"/>
    <property type="evidence" value="ECO:0007669"/>
    <property type="project" value="UniProtKB-KW"/>
</dbReference>
<keyword evidence="1" id="KW-0808">Transferase</keyword>
<evidence type="ECO:0000313" key="1">
    <source>
        <dbReference type="EMBL" id="AVP98446.1"/>
    </source>
</evidence>
<proteinExistence type="predicted"/>
<dbReference type="Proteomes" id="UP000241074">
    <property type="component" value="Chromosome"/>
</dbReference>
<dbReference type="KEGG" id="xba:C7S18_15175"/>
<reference evidence="1 2" key="1">
    <citation type="submission" date="2018-03" db="EMBL/GenBank/DDBJ databases">
        <title>Ahniella affigens gen. nov., sp. nov., a gammaproteobacterium isolated from sandy soil near a stream.</title>
        <authorList>
            <person name="Ko Y."/>
            <person name="Kim J.-H."/>
        </authorList>
    </citation>
    <scope>NUCLEOTIDE SEQUENCE [LARGE SCALE GENOMIC DNA]</scope>
    <source>
        <strain evidence="1 2">D13</strain>
    </source>
</reference>
<organism evidence="1 2">
    <name type="scientific">Ahniella affigens</name>
    <dbReference type="NCBI Taxonomy" id="2021234"/>
    <lineage>
        <taxon>Bacteria</taxon>
        <taxon>Pseudomonadati</taxon>
        <taxon>Pseudomonadota</taxon>
        <taxon>Gammaproteobacteria</taxon>
        <taxon>Lysobacterales</taxon>
        <taxon>Rhodanobacteraceae</taxon>
        <taxon>Ahniella</taxon>
    </lineage>
</organism>
<name>A0A2P1PUB6_9GAMM</name>
<dbReference type="Gene3D" id="3.40.50.300">
    <property type="entry name" value="P-loop containing nucleotide triphosphate hydrolases"/>
    <property type="match status" value="1"/>
</dbReference>
<dbReference type="EMBL" id="CP027860">
    <property type="protein sequence ID" value="AVP98446.1"/>
    <property type="molecule type" value="Genomic_DNA"/>
</dbReference>
<accession>A0A2P1PUB6</accession>
<protein>
    <submittedName>
        <fullName evidence="1">Sulfotransferase family protein</fullName>
    </submittedName>
</protein>
<dbReference type="Pfam" id="PF13469">
    <property type="entry name" value="Sulfotransfer_3"/>
    <property type="match status" value="1"/>
</dbReference>